<protein>
    <submittedName>
        <fullName evidence="3">Uncharacterized protein</fullName>
    </submittedName>
</protein>
<comment type="caution">
    <text evidence="3">The sequence shown here is derived from an EMBL/GenBank/DDBJ whole genome shotgun (WGS) entry which is preliminary data.</text>
</comment>
<feature type="chain" id="PRO_5026080787" evidence="2">
    <location>
        <begin position="21"/>
        <end position="109"/>
    </location>
</feature>
<keyword evidence="2" id="KW-0732">Signal</keyword>
<feature type="signal peptide" evidence="2">
    <location>
        <begin position="1"/>
        <end position="20"/>
    </location>
</feature>
<proteinExistence type="predicted"/>
<dbReference type="RefSeq" id="WP_154383457.1">
    <property type="nucleotide sequence ID" value="NZ_WKJK01000031.1"/>
</dbReference>
<evidence type="ECO:0000313" key="3">
    <source>
        <dbReference type="EMBL" id="MRW94584.1"/>
    </source>
</evidence>
<sequence>MTRKLAVLSLLSVFPSIALAHGEEVLVPIMLQLLSVIVTVLSLCIVRRFRPYFIGGVLMCVAGVIASWFITGPLPFFENQLLITLVDVICPPAATAIFLAWALRREVRG</sequence>
<reference evidence="3 4" key="1">
    <citation type="submission" date="2019-11" db="EMBL/GenBank/DDBJ databases">
        <title>Novel species isolated from a subtropical stream in China.</title>
        <authorList>
            <person name="Lu H."/>
        </authorList>
    </citation>
    <scope>NUCLEOTIDE SEQUENCE [LARGE SCALE GENOMIC DNA]</scope>
    <source>
        <strain evidence="3 4">FT80W</strain>
    </source>
</reference>
<gene>
    <name evidence="3" type="ORF">GJ699_31915</name>
</gene>
<dbReference type="Proteomes" id="UP000433309">
    <property type="component" value="Unassembled WGS sequence"/>
</dbReference>
<evidence type="ECO:0000313" key="4">
    <source>
        <dbReference type="Proteomes" id="UP000433309"/>
    </source>
</evidence>
<evidence type="ECO:0000256" key="2">
    <source>
        <dbReference type="SAM" id="SignalP"/>
    </source>
</evidence>
<accession>A0A6I2LCN6</accession>
<evidence type="ECO:0000256" key="1">
    <source>
        <dbReference type="SAM" id="Phobius"/>
    </source>
</evidence>
<keyword evidence="1" id="KW-1133">Transmembrane helix</keyword>
<dbReference type="EMBL" id="WKJK01000031">
    <property type="protein sequence ID" value="MRW94584.1"/>
    <property type="molecule type" value="Genomic_DNA"/>
</dbReference>
<keyword evidence="1" id="KW-0812">Transmembrane</keyword>
<feature type="transmembrane region" description="Helical" evidence="1">
    <location>
        <begin position="30"/>
        <end position="46"/>
    </location>
</feature>
<feature type="transmembrane region" description="Helical" evidence="1">
    <location>
        <begin position="82"/>
        <end position="103"/>
    </location>
</feature>
<feature type="transmembrane region" description="Helical" evidence="1">
    <location>
        <begin position="53"/>
        <end position="70"/>
    </location>
</feature>
<keyword evidence="1" id="KW-0472">Membrane</keyword>
<keyword evidence="4" id="KW-1185">Reference proteome</keyword>
<dbReference type="AlphaFoldDB" id="A0A6I2LCN6"/>
<name>A0A6I2LCN6_9BURK</name>
<organism evidence="3 4">
    <name type="scientific">Duganella guangzhouensis</name>
    <dbReference type="NCBI Taxonomy" id="2666084"/>
    <lineage>
        <taxon>Bacteria</taxon>
        <taxon>Pseudomonadati</taxon>
        <taxon>Pseudomonadota</taxon>
        <taxon>Betaproteobacteria</taxon>
        <taxon>Burkholderiales</taxon>
        <taxon>Oxalobacteraceae</taxon>
        <taxon>Telluria group</taxon>
        <taxon>Duganella</taxon>
    </lineage>
</organism>